<dbReference type="CDD" id="cd00037">
    <property type="entry name" value="CLECT"/>
    <property type="match status" value="1"/>
</dbReference>
<dbReference type="Pfam" id="PF00059">
    <property type="entry name" value="Lectin_C"/>
    <property type="match status" value="1"/>
</dbReference>
<dbReference type="InterPro" id="IPR050111">
    <property type="entry name" value="C-type_lectin/snaclec_domain"/>
</dbReference>
<organism evidence="4">
    <name type="scientific">Haematobia irritans</name>
    <name type="common">Horn fly</name>
    <name type="synonym">Conops irritans</name>
    <dbReference type="NCBI Taxonomy" id="7368"/>
    <lineage>
        <taxon>Eukaryota</taxon>
        <taxon>Metazoa</taxon>
        <taxon>Ecdysozoa</taxon>
        <taxon>Arthropoda</taxon>
        <taxon>Hexapoda</taxon>
        <taxon>Insecta</taxon>
        <taxon>Pterygota</taxon>
        <taxon>Neoptera</taxon>
        <taxon>Endopterygota</taxon>
        <taxon>Diptera</taxon>
        <taxon>Brachycera</taxon>
        <taxon>Muscomorpha</taxon>
        <taxon>Muscoidea</taxon>
        <taxon>Muscidae</taxon>
        <taxon>Haematobia</taxon>
    </lineage>
</organism>
<feature type="chain" id="PRO_5012792648" evidence="2">
    <location>
        <begin position="25"/>
        <end position="293"/>
    </location>
</feature>
<feature type="domain" description="C-type lectin" evidence="3">
    <location>
        <begin position="31"/>
        <end position="147"/>
    </location>
</feature>
<accession>A0A1L8ECF1</accession>
<dbReference type="InterPro" id="IPR016187">
    <property type="entry name" value="CTDL_fold"/>
</dbReference>
<name>A0A1L8ECF1_HAEIR</name>
<dbReference type="Gene3D" id="3.10.100.10">
    <property type="entry name" value="Mannose-Binding Protein A, subunit A"/>
    <property type="match status" value="1"/>
</dbReference>
<keyword evidence="4" id="KW-0430">Lectin</keyword>
<dbReference type="SUPFAM" id="SSF56436">
    <property type="entry name" value="C-type lectin-like"/>
    <property type="match status" value="1"/>
</dbReference>
<sequence length="293" mass="34060">MWNLETTLMEGLLLFAVLVQVVSSAEWYAASDGHQYLIEEETKYNWLQAMDQCSQMGLQLAVIDNEEKNEALTTLLRSIFGTSRDLWIGHHDAFNTKKDKKRNWYSIANGEILEFSYWHSGEPNNHWGEHCAQIYGKADFRWNDGDCASKTIGFICEENYHTSQCRLDVENKKNSTNERISQIAQEFVSTQNNIQKIISETRNESGNLLIEWKRSTENILENFKNLKIMIANLGKTIDEVYARTNKKILKLSESTRERIESAQEKGEELVYDQHIDFADKLEKFYEDVSQTFA</sequence>
<dbReference type="PROSITE" id="PS50041">
    <property type="entry name" value="C_TYPE_LECTIN_2"/>
    <property type="match status" value="1"/>
</dbReference>
<evidence type="ECO:0000256" key="1">
    <source>
        <dbReference type="ARBA" id="ARBA00023157"/>
    </source>
</evidence>
<dbReference type="SMART" id="SM00034">
    <property type="entry name" value="CLECT"/>
    <property type="match status" value="1"/>
</dbReference>
<dbReference type="EMBL" id="GFDG01002497">
    <property type="protein sequence ID" value="JAV16302.1"/>
    <property type="molecule type" value="Transcribed_RNA"/>
</dbReference>
<dbReference type="InterPro" id="IPR001304">
    <property type="entry name" value="C-type_lectin-like"/>
</dbReference>
<dbReference type="PANTHER" id="PTHR22803">
    <property type="entry name" value="MANNOSE, PHOSPHOLIPASE, LECTIN RECEPTOR RELATED"/>
    <property type="match status" value="1"/>
</dbReference>
<keyword evidence="1" id="KW-1015">Disulfide bond</keyword>
<evidence type="ECO:0000313" key="4">
    <source>
        <dbReference type="EMBL" id="JAV16302.1"/>
    </source>
</evidence>
<dbReference type="PROSITE" id="PS00615">
    <property type="entry name" value="C_TYPE_LECTIN_1"/>
    <property type="match status" value="1"/>
</dbReference>
<feature type="signal peptide" evidence="2">
    <location>
        <begin position="1"/>
        <end position="24"/>
    </location>
</feature>
<dbReference type="InterPro" id="IPR018378">
    <property type="entry name" value="C-type_lectin_CS"/>
</dbReference>
<proteinExistence type="predicted"/>
<dbReference type="AlphaFoldDB" id="A0A1L8ECF1"/>
<dbReference type="InterPro" id="IPR016186">
    <property type="entry name" value="C-type_lectin-like/link_sf"/>
</dbReference>
<reference evidence="4" key="1">
    <citation type="submission" date="2017-01" db="EMBL/GenBank/DDBJ databases">
        <title>An insight into the sialome and mialome of the horn fly, Haematobia irritans.</title>
        <authorList>
            <person name="Breijo M."/>
            <person name="Boiani M."/>
            <person name="Ures X."/>
            <person name="Rocha S."/>
            <person name="Sequeira M."/>
            <person name="Ribeiro J.M."/>
        </authorList>
    </citation>
    <scope>NUCLEOTIDE SEQUENCE</scope>
</reference>
<evidence type="ECO:0000259" key="3">
    <source>
        <dbReference type="PROSITE" id="PS50041"/>
    </source>
</evidence>
<evidence type="ECO:0000256" key="2">
    <source>
        <dbReference type="SAM" id="SignalP"/>
    </source>
</evidence>
<protein>
    <submittedName>
        <fullName evidence="4">Putative lectin subunit alpha-like protein</fullName>
    </submittedName>
</protein>
<dbReference type="GO" id="GO:0030246">
    <property type="term" value="F:carbohydrate binding"/>
    <property type="evidence" value="ECO:0007669"/>
    <property type="project" value="UniProtKB-KW"/>
</dbReference>
<keyword evidence="2" id="KW-0732">Signal</keyword>